<feature type="compositionally biased region" description="Acidic residues" evidence="3">
    <location>
        <begin position="30"/>
        <end position="52"/>
    </location>
</feature>
<reference evidence="5 6" key="1">
    <citation type="journal article" name="Sci. Rep.">
        <title>Telomere-to-telomere assembled and centromere annotated genomes of the two main subspecies of the button mushroom Agaricus bisporus reveal especially polymorphic chromosome ends.</title>
        <authorList>
            <person name="Sonnenberg A.S.M."/>
            <person name="Sedaghat-Telgerd N."/>
            <person name="Lavrijssen B."/>
            <person name="Ohm R.A."/>
            <person name="Hendrickx P.M."/>
            <person name="Scholtmeijer K."/>
            <person name="Baars J.J.P."/>
            <person name="van Peer A."/>
        </authorList>
    </citation>
    <scope>NUCLEOTIDE SEQUENCE [LARGE SCALE GENOMIC DNA]</scope>
    <source>
        <strain evidence="5 6">H119_p4</strain>
    </source>
</reference>
<dbReference type="EMBL" id="JABXXO010000010">
    <property type="protein sequence ID" value="KAF7768584.1"/>
    <property type="molecule type" value="Genomic_DNA"/>
</dbReference>
<evidence type="ECO:0000256" key="1">
    <source>
        <dbReference type="ARBA" id="ARBA00004123"/>
    </source>
</evidence>
<evidence type="ECO:0000313" key="6">
    <source>
        <dbReference type="Proteomes" id="UP000629468"/>
    </source>
</evidence>
<dbReference type="GO" id="GO:0046982">
    <property type="term" value="F:protein heterodimerization activity"/>
    <property type="evidence" value="ECO:0007669"/>
    <property type="project" value="InterPro"/>
</dbReference>
<feature type="compositionally biased region" description="Basic and acidic residues" evidence="3">
    <location>
        <begin position="17"/>
        <end position="29"/>
    </location>
</feature>
<name>A0A8H7CA44_AGABI</name>
<keyword evidence="2" id="KW-0539">Nucleus</keyword>
<evidence type="ECO:0000313" key="5">
    <source>
        <dbReference type="EMBL" id="KAF7768584.1"/>
    </source>
</evidence>
<sequence>MAAQSETMETDEVMEEVDGKVIGDEQKEEPQEEVEAEDEDEVEEEVEEEEIAGEDHPAAEGKKRRSKNPPKPFTRELGKSVLPFSRVQKIIRADKEIPMVAKDAVFLISIATEAFIEELAQAAQRVADKYNRSMIHHEDIATVARKADEFMFLEDIIPWTKRSKGVGVKDVTESDM</sequence>
<evidence type="ECO:0000259" key="4">
    <source>
        <dbReference type="Pfam" id="PF00808"/>
    </source>
</evidence>
<feature type="domain" description="Transcription factor CBF/NF-Y/archaeal histone" evidence="4">
    <location>
        <begin position="82"/>
        <end position="142"/>
    </location>
</feature>
<dbReference type="PANTHER" id="PTHR10252:SF54">
    <property type="entry name" value="CHROMATIN ACCESSIBILITY COMPLEX PROTEIN 1"/>
    <property type="match status" value="1"/>
</dbReference>
<dbReference type="InterPro" id="IPR003958">
    <property type="entry name" value="CBFA_NFYB_domain"/>
</dbReference>
<dbReference type="CDD" id="cd23645">
    <property type="entry name" value="HFD_Dpb3-like"/>
    <property type="match status" value="1"/>
</dbReference>
<comment type="caution">
    <text evidence="5">The sequence shown here is derived from an EMBL/GenBank/DDBJ whole genome shotgun (WGS) entry which is preliminary data.</text>
</comment>
<dbReference type="InterPro" id="IPR009072">
    <property type="entry name" value="Histone-fold"/>
</dbReference>
<dbReference type="Proteomes" id="UP000629468">
    <property type="component" value="Unassembled WGS sequence"/>
</dbReference>
<proteinExistence type="predicted"/>
<dbReference type="SUPFAM" id="SSF47113">
    <property type="entry name" value="Histone-fold"/>
    <property type="match status" value="1"/>
</dbReference>
<dbReference type="InterPro" id="IPR050568">
    <property type="entry name" value="Transcr_DNA_Rep_Reg"/>
</dbReference>
<evidence type="ECO:0000256" key="3">
    <source>
        <dbReference type="SAM" id="MobiDB-lite"/>
    </source>
</evidence>
<dbReference type="PANTHER" id="PTHR10252">
    <property type="entry name" value="HISTONE-LIKE TRANSCRIPTION FACTOR CCAAT-RELATED"/>
    <property type="match status" value="1"/>
</dbReference>
<comment type="subcellular location">
    <subcellularLocation>
        <location evidence="1">Nucleus</location>
    </subcellularLocation>
</comment>
<dbReference type="AlphaFoldDB" id="A0A8H7CA44"/>
<dbReference type="GO" id="GO:0005634">
    <property type="term" value="C:nucleus"/>
    <property type="evidence" value="ECO:0007669"/>
    <property type="project" value="UniProtKB-SubCell"/>
</dbReference>
<accession>A0A8H7CA44</accession>
<gene>
    <name evidence="5" type="ORF">Agabi119p4_7827</name>
</gene>
<evidence type="ECO:0000256" key="2">
    <source>
        <dbReference type="ARBA" id="ARBA00023242"/>
    </source>
</evidence>
<organism evidence="5 6">
    <name type="scientific">Agaricus bisporus var. burnettii</name>
    <dbReference type="NCBI Taxonomy" id="192524"/>
    <lineage>
        <taxon>Eukaryota</taxon>
        <taxon>Fungi</taxon>
        <taxon>Dikarya</taxon>
        <taxon>Basidiomycota</taxon>
        <taxon>Agaricomycotina</taxon>
        <taxon>Agaricomycetes</taxon>
        <taxon>Agaricomycetidae</taxon>
        <taxon>Agaricales</taxon>
        <taxon>Agaricineae</taxon>
        <taxon>Agaricaceae</taxon>
        <taxon>Agaricus</taxon>
    </lineage>
</organism>
<dbReference type="Gene3D" id="1.10.20.10">
    <property type="entry name" value="Histone, subunit A"/>
    <property type="match status" value="1"/>
</dbReference>
<feature type="region of interest" description="Disordered" evidence="3">
    <location>
        <begin position="1"/>
        <end position="78"/>
    </location>
</feature>
<dbReference type="Pfam" id="PF00808">
    <property type="entry name" value="CBFD_NFYB_HMF"/>
    <property type="match status" value="1"/>
</dbReference>
<protein>
    <submittedName>
        <fullName evidence="5">Transcriptional regulator family: Histone-like TF</fullName>
    </submittedName>
</protein>